<feature type="region of interest" description="Disordered" evidence="1">
    <location>
        <begin position="37"/>
        <end position="61"/>
    </location>
</feature>
<sequence length="75" mass="8231">MCRAHTGALTQRCPDADYVRNAAAARARQCTRGSVADVTAFGPQPSPRTQTVSEKARSQSSVYVLGRRRLQRRAL</sequence>
<keyword evidence="3" id="KW-1185">Reference proteome</keyword>
<evidence type="ECO:0000256" key="1">
    <source>
        <dbReference type="SAM" id="MobiDB-lite"/>
    </source>
</evidence>
<reference evidence="2 3" key="1">
    <citation type="journal article" date="2012" name="Science">
        <title>The Paleozoic origin of enzymatic lignin decomposition reconstructed from 31 fungal genomes.</title>
        <authorList>
            <person name="Floudas D."/>
            <person name="Binder M."/>
            <person name="Riley R."/>
            <person name="Barry K."/>
            <person name="Blanchette R.A."/>
            <person name="Henrissat B."/>
            <person name="Martinez A.T."/>
            <person name="Otillar R."/>
            <person name="Spatafora J.W."/>
            <person name="Yadav J.S."/>
            <person name="Aerts A."/>
            <person name="Benoit I."/>
            <person name="Boyd A."/>
            <person name="Carlson A."/>
            <person name="Copeland A."/>
            <person name="Coutinho P.M."/>
            <person name="de Vries R.P."/>
            <person name="Ferreira P."/>
            <person name="Findley K."/>
            <person name="Foster B."/>
            <person name="Gaskell J."/>
            <person name="Glotzer D."/>
            <person name="Gorecki P."/>
            <person name="Heitman J."/>
            <person name="Hesse C."/>
            <person name="Hori C."/>
            <person name="Igarashi K."/>
            <person name="Jurgens J.A."/>
            <person name="Kallen N."/>
            <person name="Kersten P."/>
            <person name="Kohler A."/>
            <person name="Kuees U."/>
            <person name="Kumar T.K.A."/>
            <person name="Kuo A."/>
            <person name="LaButti K."/>
            <person name="Larrondo L.F."/>
            <person name="Lindquist E."/>
            <person name="Ling A."/>
            <person name="Lombard V."/>
            <person name="Lucas S."/>
            <person name="Lundell T."/>
            <person name="Martin R."/>
            <person name="McLaughlin D.J."/>
            <person name="Morgenstern I."/>
            <person name="Morin E."/>
            <person name="Murat C."/>
            <person name="Nagy L.G."/>
            <person name="Nolan M."/>
            <person name="Ohm R.A."/>
            <person name="Patyshakuliyeva A."/>
            <person name="Rokas A."/>
            <person name="Ruiz-Duenas F.J."/>
            <person name="Sabat G."/>
            <person name="Salamov A."/>
            <person name="Samejima M."/>
            <person name="Schmutz J."/>
            <person name="Slot J.C."/>
            <person name="St John F."/>
            <person name="Stenlid J."/>
            <person name="Sun H."/>
            <person name="Sun S."/>
            <person name="Syed K."/>
            <person name="Tsang A."/>
            <person name="Wiebenga A."/>
            <person name="Young D."/>
            <person name="Pisabarro A."/>
            <person name="Eastwood D.C."/>
            <person name="Martin F."/>
            <person name="Cullen D."/>
            <person name="Grigoriev I.V."/>
            <person name="Hibbett D.S."/>
        </authorList>
    </citation>
    <scope>NUCLEOTIDE SEQUENCE [LARGE SCALE GENOMIC DNA]</scope>
    <source>
        <strain evidence="2 3">MD-104</strain>
    </source>
</reference>
<name>A0A2H3IYT0_WOLCO</name>
<protein>
    <submittedName>
        <fullName evidence="2">Uncharacterized protein</fullName>
    </submittedName>
</protein>
<dbReference type="AlphaFoldDB" id="A0A2H3IYT0"/>
<evidence type="ECO:0000313" key="2">
    <source>
        <dbReference type="EMBL" id="PCH35152.1"/>
    </source>
</evidence>
<feature type="compositionally biased region" description="Polar residues" evidence="1">
    <location>
        <begin position="47"/>
        <end position="61"/>
    </location>
</feature>
<proteinExistence type="predicted"/>
<evidence type="ECO:0000313" key="3">
    <source>
        <dbReference type="Proteomes" id="UP000218811"/>
    </source>
</evidence>
<dbReference type="EMBL" id="KB467843">
    <property type="protein sequence ID" value="PCH35152.1"/>
    <property type="molecule type" value="Genomic_DNA"/>
</dbReference>
<dbReference type="Proteomes" id="UP000218811">
    <property type="component" value="Unassembled WGS sequence"/>
</dbReference>
<organism evidence="2 3">
    <name type="scientific">Wolfiporia cocos (strain MD-104)</name>
    <name type="common">Brown rot fungus</name>
    <dbReference type="NCBI Taxonomy" id="742152"/>
    <lineage>
        <taxon>Eukaryota</taxon>
        <taxon>Fungi</taxon>
        <taxon>Dikarya</taxon>
        <taxon>Basidiomycota</taxon>
        <taxon>Agaricomycotina</taxon>
        <taxon>Agaricomycetes</taxon>
        <taxon>Polyporales</taxon>
        <taxon>Phaeolaceae</taxon>
        <taxon>Wolfiporia</taxon>
    </lineage>
</organism>
<gene>
    <name evidence="2" type="ORF">WOLCODRAFT_27681</name>
</gene>
<accession>A0A2H3IYT0</accession>